<dbReference type="NCBIfam" id="NF033551">
    <property type="entry name" value="transpos_IS1182"/>
    <property type="match status" value="1"/>
</dbReference>
<proteinExistence type="predicted"/>
<organism evidence="3 4">
    <name type="scientific">Geochorda subterranea</name>
    <dbReference type="NCBI Taxonomy" id="3109564"/>
    <lineage>
        <taxon>Bacteria</taxon>
        <taxon>Bacillati</taxon>
        <taxon>Bacillota</taxon>
        <taxon>Limnochordia</taxon>
        <taxon>Limnochordales</taxon>
        <taxon>Geochordaceae</taxon>
        <taxon>Geochorda</taxon>
    </lineage>
</organism>
<evidence type="ECO:0000313" key="4">
    <source>
        <dbReference type="Proteomes" id="UP001333102"/>
    </source>
</evidence>
<evidence type="ECO:0000259" key="2">
    <source>
        <dbReference type="Pfam" id="PF13751"/>
    </source>
</evidence>
<evidence type="ECO:0000313" key="3">
    <source>
        <dbReference type="EMBL" id="WRP14934.1"/>
    </source>
</evidence>
<gene>
    <name evidence="3" type="ORF">VLY81_01815</name>
</gene>
<dbReference type="InterPro" id="IPR047629">
    <property type="entry name" value="IS1182_transpos"/>
</dbReference>
<protein>
    <submittedName>
        <fullName evidence="3">IS1182 family transposase</fullName>
    </submittedName>
</protein>
<dbReference type="PANTHER" id="PTHR35604">
    <property type="entry name" value="TRANSPOSASE INSH FOR INSERTION SEQUENCE ELEMENT IS5A-RELATED"/>
    <property type="match status" value="1"/>
</dbReference>
<feature type="domain" description="Transposase InsH N-terminal" evidence="1">
    <location>
        <begin position="16"/>
        <end position="111"/>
    </location>
</feature>
<reference evidence="4" key="1">
    <citation type="submission" date="2023-12" db="EMBL/GenBank/DDBJ databases">
        <title>Novel isolates from deep terrestrial aquifers shed light on the physiology and ecology of the class Limnochordia.</title>
        <authorList>
            <person name="Karnachuk O.V."/>
            <person name="Lukina A.P."/>
            <person name="Avakyan M.R."/>
            <person name="Kadnikov V."/>
            <person name="Begmatov S."/>
            <person name="Beletsky A.V."/>
            <person name="Mardanov A.V."/>
            <person name="Ravin N.V."/>
        </authorList>
    </citation>
    <scope>NUCLEOTIDE SEQUENCE [LARGE SCALE GENOMIC DNA]</scope>
    <source>
        <strain evidence="4">LN</strain>
    </source>
</reference>
<dbReference type="Pfam" id="PF13751">
    <property type="entry name" value="DDE_Tnp_1_6"/>
    <property type="match status" value="1"/>
</dbReference>
<dbReference type="InterPro" id="IPR025668">
    <property type="entry name" value="Tnp_DDE_dom"/>
</dbReference>
<dbReference type="Pfam" id="PF05598">
    <property type="entry name" value="DUF772"/>
    <property type="match status" value="1"/>
</dbReference>
<dbReference type="PANTHER" id="PTHR35604:SF2">
    <property type="entry name" value="TRANSPOSASE INSH FOR INSERTION SEQUENCE ELEMENT IS5A-RELATED"/>
    <property type="match status" value="1"/>
</dbReference>
<dbReference type="RefSeq" id="WP_324669321.1">
    <property type="nucleotide sequence ID" value="NZ_CP141614.1"/>
</dbReference>
<dbReference type="Proteomes" id="UP001333102">
    <property type="component" value="Chromosome"/>
</dbReference>
<accession>A0ABZ1BQ50</accession>
<keyword evidence="4" id="KW-1185">Reference proteome</keyword>
<feature type="domain" description="Transposase DDE" evidence="2">
    <location>
        <begin position="388"/>
        <end position="504"/>
    </location>
</feature>
<sequence length="517" mass="57831">MLGRRNRQTTFDDVTWRQRIPKDSYWWRLHDWAVQNLDESMFAPLFDARTGRPSVSPVHTFLALLIQMEKGYSDREMEQESRFDDRVKLAILAGRDFEGIDAVTLCDHRRRFLQHGIAAAMLERTLASAKQAGLFSPERSQIVDSFLIHGGAAVQDTYTLIRKGIVRVLAVARMHELDGPLSAVLKRTDYHQPGKPRIDWDDAEARRQLLQALVDDASALVAAARALAKVPEDLKAMVDLLERVATQDIERDPDGTVRLKQGVAKDRVISVVDPEMRHGHKTASNRADGYKAHLMTGGEGHRLVTAVAVTPANAPDDARLEAMLDDQERHGHRPAEVLGDQAYFDVERARRQAEKGTLIVAKAPPATNREGYFSKEAFALDADAGTLTCPAGQTVRFDPGRLQHHKGFVVSFAAEACGACPLKARCTPAAARQVTIHPYEVELRQARAYQRTPAFRERYRLRARIERIVRQLKTHGARKARYWGRIKVRFQLLLAAINHNIKEVMAAGPPVGVVGPA</sequence>
<name>A0ABZ1BQ50_9FIRM</name>
<dbReference type="InterPro" id="IPR008490">
    <property type="entry name" value="Transposase_InsH_N"/>
</dbReference>
<dbReference type="EMBL" id="CP141614">
    <property type="protein sequence ID" value="WRP14934.1"/>
    <property type="molecule type" value="Genomic_DNA"/>
</dbReference>
<evidence type="ECO:0000259" key="1">
    <source>
        <dbReference type="Pfam" id="PF05598"/>
    </source>
</evidence>